<name>A0A160T6C2_9CHLR</name>
<organism evidence="1 2">
    <name type="scientific">Candidatus Promineifilum breve</name>
    <dbReference type="NCBI Taxonomy" id="1806508"/>
    <lineage>
        <taxon>Bacteria</taxon>
        <taxon>Bacillati</taxon>
        <taxon>Chloroflexota</taxon>
        <taxon>Ardenticatenia</taxon>
        <taxon>Candidatus Promineifilales</taxon>
        <taxon>Candidatus Promineifilaceae</taxon>
        <taxon>Candidatus Promineifilum</taxon>
    </lineage>
</organism>
<dbReference type="Proteomes" id="UP000215027">
    <property type="component" value="Chromosome II"/>
</dbReference>
<dbReference type="RefSeq" id="WP_095044944.1">
    <property type="nucleotide sequence ID" value="NZ_LN890656.1"/>
</dbReference>
<protein>
    <submittedName>
        <fullName evidence="1">Uncharacterized protein</fullName>
    </submittedName>
</protein>
<proteinExistence type="predicted"/>
<dbReference type="KEGG" id="pbf:CFX0092_B0010"/>
<dbReference type="EMBL" id="LN890656">
    <property type="protein sequence ID" value="CUS05544.1"/>
    <property type="molecule type" value="Genomic_DNA"/>
</dbReference>
<evidence type="ECO:0000313" key="1">
    <source>
        <dbReference type="EMBL" id="CUS05544.1"/>
    </source>
</evidence>
<sequence length="91" mass="9972">MKIATETVWPAVMAAIGFEENADLMAMHFAEFESESENVLELLTALRADARQTDASFVQDTAAELVVALEHLAHHLDGLLLPLQTRLGVEP</sequence>
<reference evidence="1" key="1">
    <citation type="submission" date="2016-01" db="EMBL/GenBank/DDBJ databases">
        <authorList>
            <person name="Mcilroy J.S."/>
            <person name="Karst M S."/>
            <person name="Albertsen M."/>
        </authorList>
    </citation>
    <scope>NUCLEOTIDE SEQUENCE</scope>
    <source>
        <strain evidence="1">Cfx-K</strain>
    </source>
</reference>
<accession>A0A160T6C2</accession>
<gene>
    <name evidence="1" type="ORF">CFX0092_B0010</name>
</gene>
<keyword evidence="2" id="KW-1185">Reference proteome</keyword>
<dbReference type="AlphaFoldDB" id="A0A160T6C2"/>
<evidence type="ECO:0000313" key="2">
    <source>
        <dbReference type="Proteomes" id="UP000215027"/>
    </source>
</evidence>